<evidence type="ECO:0000256" key="3">
    <source>
        <dbReference type="ARBA" id="ARBA00022801"/>
    </source>
</evidence>
<dbReference type="AlphaFoldDB" id="A0A2S7XRE4"/>
<keyword evidence="6" id="KW-1185">Reference proteome</keyword>
<accession>A0A2S7XRE4</accession>
<dbReference type="Gene3D" id="2.40.10.10">
    <property type="entry name" value="Trypsin-like serine proteases"/>
    <property type="match status" value="2"/>
</dbReference>
<name>A0A2S7XRE4_9GAMM</name>
<dbReference type="PANTHER" id="PTHR43343">
    <property type="entry name" value="PEPTIDASE S12"/>
    <property type="match status" value="1"/>
</dbReference>
<evidence type="ECO:0000313" key="6">
    <source>
        <dbReference type="Proteomes" id="UP000239936"/>
    </source>
</evidence>
<dbReference type="Proteomes" id="UP000239936">
    <property type="component" value="Unassembled WGS sequence"/>
</dbReference>
<dbReference type="InterPro" id="IPR051201">
    <property type="entry name" value="Chloro_Bact_Ser_Proteases"/>
</dbReference>
<reference evidence="5 6" key="1">
    <citation type="submission" date="2018-01" db="EMBL/GenBank/DDBJ databases">
        <title>The complete genome sequence of Chromatium okenii LaCa, a purple sulfur bacterium with a turbulent life.</title>
        <authorList>
            <person name="Luedin S.M."/>
            <person name="Liechti N."/>
            <person name="Storelli N."/>
            <person name="Danza F."/>
            <person name="Wittwer M."/>
            <person name="Pothier J.F."/>
            <person name="Tonolla M.A."/>
        </authorList>
    </citation>
    <scope>NUCLEOTIDE SEQUENCE [LARGE SCALE GENOMIC DNA]</scope>
    <source>
        <strain evidence="5 6">LaCa</strain>
    </source>
</reference>
<dbReference type="InterPro" id="IPR001940">
    <property type="entry name" value="Peptidase_S1C"/>
</dbReference>
<feature type="chain" id="PRO_5015444424" evidence="4">
    <location>
        <begin position="29"/>
        <end position="301"/>
    </location>
</feature>
<dbReference type="PRINTS" id="PR00834">
    <property type="entry name" value="PROTEASES2C"/>
</dbReference>
<proteinExistence type="inferred from homology"/>
<dbReference type="GO" id="GO:0006508">
    <property type="term" value="P:proteolysis"/>
    <property type="evidence" value="ECO:0007669"/>
    <property type="project" value="UniProtKB-KW"/>
</dbReference>
<protein>
    <submittedName>
        <fullName evidence="5">Serine protease</fullName>
    </submittedName>
</protein>
<feature type="signal peptide" evidence="4">
    <location>
        <begin position="1"/>
        <end position="28"/>
    </location>
</feature>
<keyword evidence="3" id="KW-0378">Hydrolase</keyword>
<dbReference type="GO" id="GO:0004252">
    <property type="term" value="F:serine-type endopeptidase activity"/>
    <property type="evidence" value="ECO:0007669"/>
    <property type="project" value="InterPro"/>
</dbReference>
<evidence type="ECO:0000256" key="1">
    <source>
        <dbReference type="ARBA" id="ARBA00010541"/>
    </source>
</evidence>
<dbReference type="SUPFAM" id="SSF50494">
    <property type="entry name" value="Trypsin-like serine proteases"/>
    <property type="match status" value="1"/>
</dbReference>
<evidence type="ECO:0000313" key="5">
    <source>
        <dbReference type="EMBL" id="PQJ96324.1"/>
    </source>
</evidence>
<gene>
    <name evidence="5" type="ORF">CXB77_11320</name>
</gene>
<dbReference type="Pfam" id="PF13365">
    <property type="entry name" value="Trypsin_2"/>
    <property type="match status" value="1"/>
</dbReference>
<keyword evidence="2 5" id="KW-0645">Protease</keyword>
<organism evidence="5 6">
    <name type="scientific">Chromatium okenii</name>
    <dbReference type="NCBI Taxonomy" id="61644"/>
    <lineage>
        <taxon>Bacteria</taxon>
        <taxon>Pseudomonadati</taxon>
        <taxon>Pseudomonadota</taxon>
        <taxon>Gammaproteobacteria</taxon>
        <taxon>Chromatiales</taxon>
        <taxon>Chromatiaceae</taxon>
        <taxon>Chromatium</taxon>
    </lineage>
</organism>
<dbReference type="EMBL" id="PPGH01000035">
    <property type="protein sequence ID" value="PQJ96324.1"/>
    <property type="molecule type" value="Genomic_DNA"/>
</dbReference>
<comment type="similarity">
    <text evidence="1">Belongs to the peptidase S1C family.</text>
</comment>
<dbReference type="InterPro" id="IPR009003">
    <property type="entry name" value="Peptidase_S1_PA"/>
</dbReference>
<dbReference type="OrthoDB" id="1522627at2"/>
<evidence type="ECO:0000256" key="2">
    <source>
        <dbReference type="ARBA" id="ARBA00022670"/>
    </source>
</evidence>
<dbReference type="PANTHER" id="PTHR43343:SF3">
    <property type="entry name" value="PROTEASE DO-LIKE 8, CHLOROPLASTIC"/>
    <property type="match status" value="1"/>
</dbReference>
<sequence length="301" mass="32629">MSGFFTHFQRLLSTLVSAVLLISTHANAATLVNCYDQKREMVTRTHPDNCQGQTVGDDEANAIRDRRRAYVQQSIDADKNPIIVGKRLMSIGAGFFVNTEGTLLTNAHVVKNCETLIVSRAGGELLPAHLIAIEPKIDLALIGTDFHPKQSAVFAPPDAPLPTSVAIIGYPNQGLPPIRPLLTQGIIMPSKLELTSSTPSPISIQADVRPGNSGGPVLDEFGRVIGVIFAAVDTPAVYKNTGRIVRDIGIAIPNRFSLVFLERNAITPTISKKITTETSKQDRILDEAGLFVARVECWRTN</sequence>
<dbReference type="InterPro" id="IPR043504">
    <property type="entry name" value="Peptidase_S1_PA_chymotrypsin"/>
</dbReference>
<evidence type="ECO:0000256" key="4">
    <source>
        <dbReference type="SAM" id="SignalP"/>
    </source>
</evidence>
<comment type="caution">
    <text evidence="5">The sequence shown here is derived from an EMBL/GenBank/DDBJ whole genome shotgun (WGS) entry which is preliminary data.</text>
</comment>
<keyword evidence="4" id="KW-0732">Signal</keyword>